<dbReference type="CDD" id="cd00854">
    <property type="entry name" value="NagA"/>
    <property type="match status" value="1"/>
</dbReference>
<name>A0A3G2R7U1_9FIRM</name>
<dbReference type="EMBL" id="CP033169">
    <property type="protein sequence ID" value="AYO31542.1"/>
    <property type="molecule type" value="Genomic_DNA"/>
</dbReference>
<dbReference type="Gene3D" id="2.30.40.10">
    <property type="entry name" value="Urease, subunit C, domain 1"/>
    <property type="match status" value="1"/>
</dbReference>
<dbReference type="GO" id="GO:0046872">
    <property type="term" value="F:metal ion binding"/>
    <property type="evidence" value="ECO:0007669"/>
    <property type="project" value="UniProtKB-KW"/>
</dbReference>
<feature type="binding site" evidence="12">
    <location>
        <position position="209"/>
    </location>
    <ligand>
        <name>Zn(2+)</name>
        <dbReference type="ChEBI" id="CHEBI:29105"/>
    </ligand>
</feature>
<feature type="binding site" evidence="11">
    <location>
        <begin position="233"/>
        <end position="234"/>
    </location>
    <ligand>
        <name>substrate</name>
    </ligand>
</feature>
<comment type="cofactor">
    <cofactor evidence="12">
        <name>a divalent metal cation</name>
        <dbReference type="ChEBI" id="CHEBI:60240"/>
    </cofactor>
    <text evidence="12">Binds 1 divalent metal cation per subunit.</text>
</comment>
<evidence type="ECO:0000256" key="3">
    <source>
        <dbReference type="ARBA" id="ARBA00018029"/>
    </source>
</evidence>
<comment type="catalytic activity">
    <reaction evidence="7">
        <text>N-acetyl-D-glucosamine 6-phosphate + H2O = D-glucosamine 6-phosphate + acetate</text>
        <dbReference type="Rhea" id="RHEA:22936"/>
        <dbReference type="ChEBI" id="CHEBI:15377"/>
        <dbReference type="ChEBI" id="CHEBI:30089"/>
        <dbReference type="ChEBI" id="CHEBI:57513"/>
        <dbReference type="ChEBI" id="CHEBI:58725"/>
        <dbReference type="EC" id="3.5.1.25"/>
    </reaction>
</comment>
<organism evidence="14 15">
    <name type="scientific">Biomaibacter acetigenes</name>
    <dbReference type="NCBI Taxonomy" id="2316383"/>
    <lineage>
        <taxon>Bacteria</taxon>
        <taxon>Bacillati</taxon>
        <taxon>Bacillota</taxon>
        <taxon>Clostridia</taxon>
        <taxon>Thermosediminibacterales</taxon>
        <taxon>Tepidanaerobacteraceae</taxon>
        <taxon>Biomaibacter</taxon>
    </lineage>
</organism>
<evidence type="ECO:0000256" key="8">
    <source>
        <dbReference type="ARBA" id="ARBA00060590"/>
    </source>
</evidence>
<dbReference type="Proteomes" id="UP000280960">
    <property type="component" value="Chromosome"/>
</dbReference>
<evidence type="ECO:0000256" key="6">
    <source>
        <dbReference type="ARBA" id="ARBA00023277"/>
    </source>
</evidence>
<dbReference type="FunFam" id="3.20.20.140:FF:000004">
    <property type="entry name" value="N-acetylglucosamine-6-phosphate deacetylase"/>
    <property type="match status" value="1"/>
</dbReference>
<evidence type="ECO:0000313" key="15">
    <source>
        <dbReference type="Proteomes" id="UP000280960"/>
    </source>
</evidence>
<evidence type="ECO:0000256" key="10">
    <source>
        <dbReference type="PIRSR" id="PIRSR038994-1"/>
    </source>
</evidence>
<dbReference type="SUPFAM" id="SSF51556">
    <property type="entry name" value="Metallo-dependent hydrolases"/>
    <property type="match status" value="1"/>
</dbReference>
<feature type="binding site" evidence="11">
    <location>
        <position position="265"/>
    </location>
    <ligand>
        <name>substrate</name>
    </ligand>
</feature>
<reference evidence="14 15" key="1">
    <citation type="submission" date="2018-10" db="EMBL/GenBank/DDBJ databases">
        <authorList>
            <person name="Zhang X."/>
        </authorList>
    </citation>
    <scope>NUCLEOTIDE SEQUENCE [LARGE SCALE GENOMIC DNA]</scope>
    <source>
        <strain evidence="14 15">SK-G1</strain>
    </source>
</reference>
<dbReference type="KEGG" id="bacg:D2962_13875"/>
<evidence type="ECO:0000256" key="7">
    <source>
        <dbReference type="ARBA" id="ARBA00047647"/>
    </source>
</evidence>
<proteinExistence type="inferred from homology"/>
<accession>A0A3G2R7U1</accession>
<evidence type="ECO:0000256" key="9">
    <source>
        <dbReference type="PIRNR" id="PIRNR038994"/>
    </source>
</evidence>
<dbReference type="GO" id="GO:0008448">
    <property type="term" value="F:N-acetylglucosamine-6-phosphate deacetylase activity"/>
    <property type="evidence" value="ECO:0007669"/>
    <property type="project" value="UniProtKB-EC"/>
</dbReference>
<keyword evidence="5 9" id="KW-0378">Hydrolase</keyword>
<feature type="binding site" evidence="12">
    <location>
        <position position="230"/>
    </location>
    <ligand>
        <name>Zn(2+)</name>
        <dbReference type="ChEBI" id="CHEBI:29105"/>
    </ligand>
</feature>
<dbReference type="GO" id="GO:0006046">
    <property type="term" value="P:N-acetylglucosamine catabolic process"/>
    <property type="evidence" value="ECO:0007669"/>
    <property type="project" value="TreeGrafter"/>
</dbReference>
<feature type="active site" description="Proton donor/acceptor" evidence="10">
    <location>
        <position position="288"/>
    </location>
</feature>
<keyword evidence="15" id="KW-1185">Reference proteome</keyword>
<sequence>MAILIKNVRVITPYEILENHNVIVKDGKITDIINDHQSDTGFFDEVIDAGGHYLSPGFIDIHNHGNFGHDMMEATFEALETMARFHISRGVTGFLATTMTAPYEDTKMAVKNAADYILEQDRAGFTFHFQGSCKAQLLGIYLEGPYFSMARKGAQPPEHIKNPDIRELEDLIKISRDTIRVVALAPELPGALEAILNLRSRGITVSAAHTDATVDQAKKGIDRGITQATHIFNGMRGFSHREPGIVGAALIDERVYCEMICDGIHLHPAAMQMVVRMKGRDKVILVSDSMMACGLSDGEYTLGGQKVIVRNRAARLSDGTLAGSTLTLDRAIYNMVHMVGVPLPDAVRMATLNPARAIGLADTKGSIEIGKDADLVIFDDNITVKRVIIGGTKVY</sequence>
<dbReference type="AlphaFoldDB" id="A0A3G2R7U1"/>
<dbReference type="InterPro" id="IPR011059">
    <property type="entry name" value="Metal-dep_hydrolase_composite"/>
</dbReference>
<dbReference type="InterPro" id="IPR032466">
    <property type="entry name" value="Metal_Hydrolase"/>
</dbReference>
<evidence type="ECO:0000256" key="11">
    <source>
        <dbReference type="PIRSR" id="PIRSR038994-2"/>
    </source>
</evidence>
<dbReference type="Gene3D" id="3.20.20.140">
    <property type="entry name" value="Metal-dependent hydrolases"/>
    <property type="match status" value="1"/>
</dbReference>
<evidence type="ECO:0000256" key="2">
    <source>
        <dbReference type="ARBA" id="ARBA00011899"/>
    </source>
</evidence>
<dbReference type="EC" id="3.5.1.25" evidence="2"/>
<dbReference type="PIRSF" id="PIRSF038994">
    <property type="entry name" value="NagA"/>
    <property type="match status" value="1"/>
</dbReference>
<evidence type="ECO:0000256" key="5">
    <source>
        <dbReference type="ARBA" id="ARBA00022801"/>
    </source>
</evidence>
<feature type="binding site" evidence="11">
    <location>
        <position position="241"/>
    </location>
    <ligand>
        <name>substrate</name>
    </ligand>
</feature>
<feature type="domain" description="Amidohydrolase-related" evidence="13">
    <location>
        <begin position="53"/>
        <end position="393"/>
    </location>
</feature>
<dbReference type="Pfam" id="PF01979">
    <property type="entry name" value="Amidohydro_1"/>
    <property type="match status" value="1"/>
</dbReference>
<evidence type="ECO:0000256" key="12">
    <source>
        <dbReference type="PIRSR" id="PIRSR038994-3"/>
    </source>
</evidence>
<gene>
    <name evidence="14" type="primary">nagA</name>
    <name evidence="14" type="ORF">D2962_13875</name>
</gene>
<keyword evidence="4 12" id="KW-0479">Metal-binding</keyword>
<comment type="pathway">
    <text evidence="8">Amino-sugar metabolism; N-acetylneuraminate degradation; D-fructose 6-phosphate from N-acetylneuraminate: step 4/5.</text>
</comment>
<evidence type="ECO:0000259" key="13">
    <source>
        <dbReference type="Pfam" id="PF01979"/>
    </source>
</evidence>
<keyword evidence="6 9" id="KW-0119">Carbohydrate metabolism</keyword>
<dbReference type="PANTHER" id="PTHR11113">
    <property type="entry name" value="N-ACETYLGLUCOSAMINE-6-PHOSPHATE DEACETYLASE"/>
    <property type="match status" value="1"/>
</dbReference>
<protein>
    <recommendedName>
        <fullName evidence="3">N-acetylglucosamine-6-phosphate deacetylase</fullName>
        <ecNumber evidence="2">3.5.1.25</ecNumber>
    </recommendedName>
</protein>
<dbReference type="RefSeq" id="WP_122015332.1">
    <property type="nucleotide sequence ID" value="NZ_CP033169.1"/>
</dbReference>
<dbReference type="InterPro" id="IPR006680">
    <property type="entry name" value="Amidohydro-rel"/>
</dbReference>
<evidence type="ECO:0000256" key="4">
    <source>
        <dbReference type="ARBA" id="ARBA00022723"/>
    </source>
</evidence>
<evidence type="ECO:0000256" key="1">
    <source>
        <dbReference type="ARBA" id="ARBA00010716"/>
    </source>
</evidence>
<dbReference type="SUPFAM" id="SSF51338">
    <property type="entry name" value="Composite domain of metallo-dependent hydrolases"/>
    <property type="match status" value="1"/>
</dbReference>
<dbReference type="NCBIfam" id="TIGR00221">
    <property type="entry name" value="nagA"/>
    <property type="match status" value="1"/>
</dbReference>
<dbReference type="InterPro" id="IPR003764">
    <property type="entry name" value="GlcNAc_6-P_deAcase"/>
</dbReference>
<feature type="binding site" evidence="11">
    <location>
        <position position="154"/>
    </location>
    <ligand>
        <name>substrate</name>
    </ligand>
</feature>
<feature type="binding site" evidence="12">
    <location>
        <position position="143"/>
    </location>
    <ligand>
        <name>Zn(2+)</name>
        <dbReference type="ChEBI" id="CHEBI:29105"/>
    </ligand>
</feature>
<dbReference type="PANTHER" id="PTHR11113:SF14">
    <property type="entry name" value="N-ACETYLGLUCOSAMINE-6-PHOSPHATE DEACETYLASE"/>
    <property type="match status" value="1"/>
</dbReference>
<feature type="binding site" evidence="11">
    <location>
        <begin position="321"/>
        <end position="323"/>
    </location>
    <ligand>
        <name>substrate</name>
    </ligand>
</feature>
<comment type="similarity">
    <text evidence="1 9">Belongs to the metallo-dependent hydrolases superfamily. NagA family.</text>
</comment>
<evidence type="ECO:0000313" key="14">
    <source>
        <dbReference type="EMBL" id="AYO31542.1"/>
    </source>
</evidence>